<dbReference type="PRINTS" id="PR00878">
    <property type="entry name" value="CHOLNESTRASE"/>
</dbReference>
<evidence type="ECO:0000313" key="6">
    <source>
        <dbReference type="EMBL" id="KAK4245436.1"/>
    </source>
</evidence>
<evidence type="ECO:0000256" key="4">
    <source>
        <dbReference type="SAM" id="MobiDB-lite"/>
    </source>
</evidence>
<feature type="compositionally biased region" description="Basic and acidic residues" evidence="4">
    <location>
        <begin position="401"/>
        <end position="418"/>
    </location>
</feature>
<dbReference type="PANTHER" id="PTHR11559">
    <property type="entry name" value="CARBOXYLESTERASE"/>
    <property type="match status" value="1"/>
</dbReference>
<dbReference type="InterPro" id="IPR019826">
    <property type="entry name" value="Carboxylesterase_B_AS"/>
</dbReference>
<dbReference type="Pfam" id="PF00135">
    <property type="entry name" value="COesterase"/>
    <property type="match status" value="1"/>
</dbReference>
<sequence>MRHLELIFALVAPLVAASACRPPKWSVGQTVHTTSGPVEGHAAPVAKEVSEYLGIPYALPPVGNLRFQPPVRYTGSSKIDGKTFGPACFPSNISAYDADYPQELIDTYGITEVGRRILETITNPGIPVSEDCLSLNVWTKPQTGEKRKPVMIYIHGGSFVSGSSAVSAYNGQFFADQEDVVLVTINYRLTFFGFPGNPHGHRNLGLLDQRMAVEWVRDNIASFGGDPFRITLFGESAGGASVDHYSFAWPRDPIVSGLIPMSGTAEGITPQPAAVAAELWYNTTAALGCGDAVTPDQAAVLACMQSVPAEAIVDTLINTIESPSRMPYSPTIDGTLVFADPSDRPTAAVPMLIGTTDNEAALFRIFVPPQPGLSPDEEDAFWHGENQRGFVCPAARRAARSAHDPDGHGNGRGGKDGEGNPTWRYRWHGVFPNTELARTPPSGAYHDSEVAVLFGAVDQSLIVSTPEEEAVGRYMRGAWATFARDPARGLGRYPLKWKSDAKSNGKEKGEGKSKLKGWPMYEAGRETLIRLGWEGKAGASLVRGDLYDDGC</sequence>
<evidence type="ECO:0000259" key="5">
    <source>
        <dbReference type="Pfam" id="PF00135"/>
    </source>
</evidence>
<dbReference type="GO" id="GO:0004104">
    <property type="term" value="F:cholinesterase activity"/>
    <property type="evidence" value="ECO:0007669"/>
    <property type="project" value="InterPro"/>
</dbReference>
<reference evidence="6" key="1">
    <citation type="journal article" date="2023" name="Mol. Phylogenet. Evol.">
        <title>Genome-scale phylogeny and comparative genomics of the fungal order Sordariales.</title>
        <authorList>
            <person name="Hensen N."/>
            <person name="Bonometti L."/>
            <person name="Westerberg I."/>
            <person name="Brannstrom I.O."/>
            <person name="Guillou S."/>
            <person name="Cros-Aarteil S."/>
            <person name="Calhoun S."/>
            <person name="Haridas S."/>
            <person name="Kuo A."/>
            <person name="Mondo S."/>
            <person name="Pangilinan J."/>
            <person name="Riley R."/>
            <person name="LaButti K."/>
            <person name="Andreopoulos B."/>
            <person name="Lipzen A."/>
            <person name="Chen C."/>
            <person name="Yan M."/>
            <person name="Daum C."/>
            <person name="Ng V."/>
            <person name="Clum A."/>
            <person name="Steindorff A."/>
            <person name="Ohm R.A."/>
            <person name="Martin F."/>
            <person name="Silar P."/>
            <person name="Natvig D.O."/>
            <person name="Lalanne C."/>
            <person name="Gautier V."/>
            <person name="Ament-Velasquez S.L."/>
            <person name="Kruys A."/>
            <person name="Hutchinson M.I."/>
            <person name="Powell A.J."/>
            <person name="Barry K."/>
            <person name="Miller A.N."/>
            <person name="Grigoriev I.V."/>
            <person name="Debuchy R."/>
            <person name="Gladieux P."/>
            <person name="Hiltunen Thoren M."/>
            <person name="Johannesson H."/>
        </authorList>
    </citation>
    <scope>NUCLEOTIDE SEQUENCE</scope>
    <source>
        <strain evidence="6">CBS 359.72</strain>
    </source>
</reference>
<dbReference type="InterPro" id="IPR029058">
    <property type="entry name" value="AB_hydrolase_fold"/>
</dbReference>
<comment type="caution">
    <text evidence="6">The sequence shown here is derived from an EMBL/GenBank/DDBJ whole genome shotgun (WGS) entry which is preliminary data.</text>
</comment>
<organism evidence="6 7">
    <name type="scientific">Corynascus novoguineensis</name>
    <dbReference type="NCBI Taxonomy" id="1126955"/>
    <lineage>
        <taxon>Eukaryota</taxon>
        <taxon>Fungi</taxon>
        <taxon>Dikarya</taxon>
        <taxon>Ascomycota</taxon>
        <taxon>Pezizomycotina</taxon>
        <taxon>Sordariomycetes</taxon>
        <taxon>Sordariomycetidae</taxon>
        <taxon>Sordariales</taxon>
        <taxon>Chaetomiaceae</taxon>
        <taxon>Corynascus</taxon>
    </lineage>
</organism>
<reference evidence="6" key="2">
    <citation type="submission" date="2023-05" db="EMBL/GenBank/DDBJ databases">
        <authorList>
            <consortium name="Lawrence Berkeley National Laboratory"/>
            <person name="Steindorff A."/>
            <person name="Hensen N."/>
            <person name="Bonometti L."/>
            <person name="Westerberg I."/>
            <person name="Brannstrom I.O."/>
            <person name="Guillou S."/>
            <person name="Cros-Aarteil S."/>
            <person name="Calhoun S."/>
            <person name="Haridas S."/>
            <person name="Kuo A."/>
            <person name="Mondo S."/>
            <person name="Pangilinan J."/>
            <person name="Riley R."/>
            <person name="Labutti K."/>
            <person name="Andreopoulos B."/>
            <person name="Lipzen A."/>
            <person name="Chen C."/>
            <person name="Yanf M."/>
            <person name="Daum C."/>
            <person name="Ng V."/>
            <person name="Clum A."/>
            <person name="Ohm R."/>
            <person name="Martin F."/>
            <person name="Silar P."/>
            <person name="Natvig D."/>
            <person name="Lalanne C."/>
            <person name="Gautier V."/>
            <person name="Ament-Velasquez S.L."/>
            <person name="Kruys A."/>
            <person name="Hutchinson M.I."/>
            <person name="Powell A.J."/>
            <person name="Barry K."/>
            <person name="Miller A.N."/>
            <person name="Grigoriev I.V."/>
            <person name="Debuchy R."/>
            <person name="Gladieux P."/>
            <person name="Thoren M.H."/>
            <person name="Johannesson H."/>
        </authorList>
    </citation>
    <scope>NUCLEOTIDE SEQUENCE</scope>
    <source>
        <strain evidence="6">CBS 359.72</strain>
    </source>
</reference>
<dbReference type="InterPro" id="IPR000997">
    <property type="entry name" value="Cholinesterase"/>
</dbReference>
<dbReference type="EC" id="3.1.1.-" evidence="3"/>
<evidence type="ECO:0000256" key="3">
    <source>
        <dbReference type="RuleBase" id="RU361235"/>
    </source>
</evidence>
<dbReference type="SUPFAM" id="SSF53474">
    <property type="entry name" value="alpha/beta-Hydrolases"/>
    <property type="match status" value="1"/>
</dbReference>
<evidence type="ECO:0000256" key="2">
    <source>
        <dbReference type="ARBA" id="ARBA00022801"/>
    </source>
</evidence>
<dbReference type="EMBL" id="MU857701">
    <property type="protein sequence ID" value="KAK4245436.1"/>
    <property type="molecule type" value="Genomic_DNA"/>
</dbReference>
<protein>
    <recommendedName>
        <fullName evidence="3">Carboxylic ester hydrolase</fullName>
        <ecNumber evidence="3">3.1.1.-</ecNumber>
    </recommendedName>
</protein>
<dbReference type="InterPro" id="IPR002018">
    <property type="entry name" value="CarbesteraseB"/>
</dbReference>
<dbReference type="Gene3D" id="3.40.50.1820">
    <property type="entry name" value="alpha/beta hydrolase"/>
    <property type="match status" value="2"/>
</dbReference>
<keyword evidence="2 3" id="KW-0378">Hydrolase</keyword>
<comment type="similarity">
    <text evidence="1 3">Belongs to the type-B carboxylesterase/lipase family.</text>
</comment>
<keyword evidence="3" id="KW-0732">Signal</keyword>
<accession>A0AAN7CNL0</accession>
<proteinExistence type="inferred from homology"/>
<dbReference type="PROSITE" id="PS00122">
    <property type="entry name" value="CARBOXYLESTERASE_B_1"/>
    <property type="match status" value="1"/>
</dbReference>
<gene>
    <name evidence="6" type="ORF">C7999DRAFT_34199</name>
</gene>
<dbReference type="Proteomes" id="UP001303647">
    <property type="component" value="Unassembled WGS sequence"/>
</dbReference>
<dbReference type="PROSITE" id="PS51257">
    <property type="entry name" value="PROKAR_LIPOPROTEIN"/>
    <property type="match status" value="1"/>
</dbReference>
<feature type="domain" description="Carboxylesterase type B" evidence="5">
    <location>
        <begin position="29"/>
        <end position="379"/>
    </location>
</feature>
<feature type="chain" id="PRO_5042666731" description="Carboxylic ester hydrolase" evidence="3">
    <location>
        <begin position="20"/>
        <end position="551"/>
    </location>
</feature>
<dbReference type="AlphaFoldDB" id="A0AAN7CNL0"/>
<feature type="region of interest" description="Disordered" evidence="4">
    <location>
        <begin position="398"/>
        <end position="421"/>
    </location>
</feature>
<name>A0AAN7CNL0_9PEZI</name>
<feature type="signal peptide" evidence="3">
    <location>
        <begin position="1"/>
        <end position="19"/>
    </location>
</feature>
<evidence type="ECO:0000313" key="7">
    <source>
        <dbReference type="Proteomes" id="UP001303647"/>
    </source>
</evidence>
<keyword evidence="7" id="KW-1185">Reference proteome</keyword>
<dbReference type="InterPro" id="IPR050309">
    <property type="entry name" value="Type-B_Carboxylest/Lipase"/>
</dbReference>
<evidence type="ECO:0000256" key="1">
    <source>
        <dbReference type="ARBA" id="ARBA00005964"/>
    </source>
</evidence>